<keyword evidence="6 8" id="KW-0472">Membrane</keyword>
<dbReference type="PANTHER" id="PTHR22811">
    <property type="entry name" value="TRANSMEMBRANE EMP24 DOMAIN-CONTAINING PROTEIN"/>
    <property type="match status" value="1"/>
</dbReference>
<reference evidence="11 12" key="1">
    <citation type="journal article" date="2018" name="MBio">
        <title>Comparative Genomics Reveals the Core Gene Toolbox for the Fungus-Insect Symbiosis.</title>
        <authorList>
            <person name="Wang Y."/>
            <person name="Stata M."/>
            <person name="Wang W."/>
            <person name="Stajich J.E."/>
            <person name="White M.M."/>
            <person name="Moncalvo J.M."/>
        </authorList>
    </citation>
    <scope>NUCLEOTIDE SEQUENCE [LARGE SCALE GENOMIC DNA]</scope>
    <source>
        <strain evidence="11 12">SC-DP-2</strain>
    </source>
</reference>
<accession>A0A2T9ZBT2</accession>
<proteinExistence type="inferred from homology"/>
<evidence type="ECO:0000313" key="11">
    <source>
        <dbReference type="EMBL" id="PVV01997.1"/>
    </source>
</evidence>
<evidence type="ECO:0000256" key="1">
    <source>
        <dbReference type="ARBA" id="ARBA00004479"/>
    </source>
</evidence>
<evidence type="ECO:0000256" key="7">
    <source>
        <dbReference type="RuleBase" id="RU003827"/>
    </source>
</evidence>
<feature type="signal peptide" evidence="9">
    <location>
        <begin position="1"/>
        <end position="19"/>
    </location>
</feature>
<dbReference type="GO" id="GO:0016020">
    <property type="term" value="C:membrane"/>
    <property type="evidence" value="ECO:0007669"/>
    <property type="project" value="UniProtKB-SubCell"/>
</dbReference>
<dbReference type="PROSITE" id="PS50866">
    <property type="entry name" value="GOLD"/>
    <property type="match status" value="1"/>
</dbReference>
<keyword evidence="5 8" id="KW-1133">Transmembrane helix</keyword>
<evidence type="ECO:0000256" key="5">
    <source>
        <dbReference type="ARBA" id="ARBA00022989"/>
    </source>
</evidence>
<feature type="transmembrane region" description="Helical" evidence="8">
    <location>
        <begin position="182"/>
        <end position="201"/>
    </location>
</feature>
<comment type="caution">
    <text evidence="11">The sequence shown here is derived from an EMBL/GenBank/DDBJ whole genome shotgun (WGS) entry which is preliminary data.</text>
</comment>
<dbReference type="OrthoDB" id="3427at2759"/>
<evidence type="ECO:0000256" key="6">
    <source>
        <dbReference type="ARBA" id="ARBA00023136"/>
    </source>
</evidence>
<evidence type="ECO:0000259" key="10">
    <source>
        <dbReference type="PROSITE" id="PS50866"/>
    </source>
</evidence>
<name>A0A2T9ZBT2_9FUNG</name>
<organism evidence="11 12">
    <name type="scientific">Smittium megazygosporum</name>
    <dbReference type="NCBI Taxonomy" id="133381"/>
    <lineage>
        <taxon>Eukaryota</taxon>
        <taxon>Fungi</taxon>
        <taxon>Fungi incertae sedis</taxon>
        <taxon>Zoopagomycota</taxon>
        <taxon>Kickxellomycotina</taxon>
        <taxon>Harpellomycetes</taxon>
        <taxon>Harpellales</taxon>
        <taxon>Legeriomycetaceae</taxon>
        <taxon>Smittium</taxon>
    </lineage>
</organism>
<evidence type="ECO:0000256" key="2">
    <source>
        <dbReference type="ARBA" id="ARBA00007104"/>
    </source>
</evidence>
<comment type="subcellular location">
    <subcellularLocation>
        <location evidence="1 7">Membrane</location>
        <topology evidence="1 7">Single-pass type I membrane protein</topology>
    </subcellularLocation>
</comment>
<sequence length="214" mass="25350">MKLLLTFSLLLSILNFSSAFHFYLRNGEKECFPQESPQNFVVKGVYKLEEWREQEKRAIEDKALSIHITVDDPRSGTRLINQRSGDSGKFTYTVVSGGRHNVCFEVKSAKPNWNSNDRIRMTLDFAVKDDKEIEKTTEKMNFLHQTLVELNNKITVIRQEQQYQRERELLFHKTNEAINSRIVFWMVAQIFLIIAVCYWQLRHLRKFFEAKKLV</sequence>
<keyword evidence="12" id="KW-1185">Reference proteome</keyword>
<keyword evidence="4 9" id="KW-0732">Signal</keyword>
<evidence type="ECO:0000256" key="4">
    <source>
        <dbReference type="ARBA" id="ARBA00022729"/>
    </source>
</evidence>
<feature type="chain" id="PRO_5015414024" description="GOLD domain-containing protein" evidence="9">
    <location>
        <begin position="20"/>
        <end position="214"/>
    </location>
</feature>
<dbReference type="AlphaFoldDB" id="A0A2T9ZBT2"/>
<dbReference type="InterPro" id="IPR009038">
    <property type="entry name" value="GOLD_dom"/>
</dbReference>
<dbReference type="Proteomes" id="UP000245609">
    <property type="component" value="Unassembled WGS sequence"/>
</dbReference>
<dbReference type="EMBL" id="MBFS01000661">
    <property type="protein sequence ID" value="PVV01997.1"/>
    <property type="molecule type" value="Genomic_DNA"/>
</dbReference>
<feature type="domain" description="GOLD" evidence="10">
    <location>
        <begin position="29"/>
        <end position="154"/>
    </location>
</feature>
<dbReference type="STRING" id="133381.A0A2T9ZBT2"/>
<dbReference type="InterPro" id="IPR015720">
    <property type="entry name" value="Emp24-like"/>
</dbReference>
<evidence type="ECO:0000256" key="9">
    <source>
        <dbReference type="SAM" id="SignalP"/>
    </source>
</evidence>
<comment type="similarity">
    <text evidence="2 7">Belongs to the EMP24/GP25L family.</text>
</comment>
<gene>
    <name evidence="11" type="ORF">BB560_003555</name>
</gene>
<evidence type="ECO:0000256" key="8">
    <source>
        <dbReference type="SAM" id="Phobius"/>
    </source>
</evidence>
<protein>
    <recommendedName>
        <fullName evidence="10">GOLD domain-containing protein</fullName>
    </recommendedName>
</protein>
<dbReference type="Pfam" id="PF01105">
    <property type="entry name" value="EMP24_GP25L"/>
    <property type="match status" value="1"/>
</dbReference>
<evidence type="ECO:0000313" key="12">
    <source>
        <dbReference type="Proteomes" id="UP000245609"/>
    </source>
</evidence>
<dbReference type="SMART" id="SM01190">
    <property type="entry name" value="EMP24_GP25L"/>
    <property type="match status" value="1"/>
</dbReference>
<keyword evidence="3 7" id="KW-0812">Transmembrane</keyword>
<evidence type="ECO:0000256" key="3">
    <source>
        <dbReference type="ARBA" id="ARBA00022692"/>
    </source>
</evidence>